<dbReference type="Pfam" id="PF09948">
    <property type="entry name" value="PpoB2"/>
    <property type="match status" value="1"/>
</dbReference>
<accession>A0A7J9UUI9</accession>
<evidence type="ECO:0000313" key="3">
    <source>
        <dbReference type="Proteomes" id="UP000429644"/>
    </source>
</evidence>
<dbReference type="EMBL" id="WHPD01001376">
    <property type="protein sequence ID" value="MPV88276.1"/>
    <property type="molecule type" value="Genomic_DNA"/>
</dbReference>
<feature type="transmembrane region" description="Helical" evidence="1">
    <location>
        <begin position="182"/>
        <end position="204"/>
    </location>
</feature>
<evidence type="ECO:0000256" key="1">
    <source>
        <dbReference type="SAM" id="Phobius"/>
    </source>
</evidence>
<dbReference type="OrthoDB" id="164118at2"/>
<keyword evidence="1" id="KW-1133">Transmembrane helix</keyword>
<reference evidence="2 3" key="1">
    <citation type="submission" date="2019-10" db="EMBL/GenBank/DDBJ databases">
        <title>Georgenia wutianyii sp. nov. and Georgenia yuyongxinii sp. nov. isolated from plateau pika (Ochotona curzoniae) in the Qinghai-Tibet plateau of China.</title>
        <authorList>
            <person name="Tian Z."/>
        </authorList>
    </citation>
    <scope>NUCLEOTIDE SEQUENCE [LARGE SCALE GENOMIC DNA]</scope>
    <source>
        <strain evidence="2 3">JCM 15130</strain>
    </source>
</reference>
<dbReference type="AlphaFoldDB" id="A0A7J9UUI9"/>
<evidence type="ECO:0000313" key="2">
    <source>
        <dbReference type="EMBL" id="MPV88276.1"/>
    </source>
</evidence>
<keyword evidence="1" id="KW-0812">Transmembrane</keyword>
<feature type="transmembrane region" description="Helical" evidence="1">
    <location>
        <begin position="224"/>
        <end position="242"/>
    </location>
</feature>
<keyword evidence="3" id="KW-1185">Reference proteome</keyword>
<organism evidence="2 3">
    <name type="scientific">Georgenia ruanii</name>
    <dbReference type="NCBI Taxonomy" id="348442"/>
    <lineage>
        <taxon>Bacteria</taxon>
        <taxon>Bacillati</taxon>
        <taxon>Actinomycetota</taxon>
        <taxon>Actinomycetes</taxon>
        <taxon>Micrococcales</taxon>
        <taxon>Bogoriellaceae</taxon>
        <taxon>Georgenia</taxon>
    </lineage>
</organism>
<keyword evidence="1" id="KW-0472">Membrane</keyword>
<comment type="caution">
    <text evidence="2">The sequence shown here is derived from an EMBL/GenBank/DDBJ whole genome shotgun (WGS) entry which is preliminary data.</text>
</comment>
<feature type="transmembrane region" description="Helical" evidence="1">
    <location>
        <begin position="57"/>
        <end position="80"/>
    </location>
</feature>
<dbReference type="RefSeq" id="WP_152230927.1">
    <property type="nucleotide sequence ID" value="NZ_BAAAOT010000016.1"/>
</dbReference>
<protein>
    <submittedName>
        <fullName evidence="2">DUF2182 domain-containing protein</fullName>
    </submittedName>
</protein>
<dbReference type="Proteomes" id="UP000429644">
    <property type="component" value="Unassembled WGS sequence"/>
</dbReference>
<gene>
    <name evidence="2" type="ORF">GB882_06300</name>
</gene>
<feature type="transmembrane region" description="Helical" evidence="1">
    <location>
        <begin position="92"/>
        <end position="113"/>
    </location>
</feature>
<sequence length="266" mass="27117">MGAAAALAGWLGRRSTVIAVLLAAAALAWAVTAALALGGMGAPGMPATMGLSVVPFLGVWVLMMAAMMLPAVAPVAALYLRSLGASRPGRVAGFLGGYLLVWAAAGVPAYLLAGAASQLAAGQPRTAQALAVATFVAVAVYQVSPLKRVCLRNCRSPLGQFLRYAQVTGPVRDLRVGVHHGLYCLGCCWALFVALMAVGLMNLVAMAALSGLVALEKLWSHGVAASRLVAVGALAVAVLLAVRPELAQALWTGSMTSPMPTDMPSM</sequence>
<dbReference type="InterPro" id="IPR018688">
    <property type="entry name" value="PpoB2-like"/>
</dbReference>
<feature type="transmembrane region" description="Helical" evidence="1">
    <location>
        <begin position="125"/>
        <end position="143"/>
    </location>
</feature>
<proteinExistence type="predicted"/>
<name>A0A7J9UUI9_9MICO</name>